<reference evidence="1 2" key="1">
    <citation type="submission" date="2017-09" db="EMBL/GenBank/DDBJ databases">
        <title>Depth-based differentiation of microbial function through sediment-hosted aquifers and enrichment of novel symbionts in the deep terrestrial subsurface.</title>
        <authorList>
            <person name="Probst A.J."/>
            <person name="Ladd B."/>
            <person name="Jarett J.K."/>
            <person name="Geller-Mcgrath D.E."/>
            <person name="Sieber C.M."/>
            <person name="Emerson J.B."/>
            <person name="Anantharaman K."/>
            <person name="Thomas B.C."/>
            <person name="Malmstrom R."/>
            <person name="Stieglmeier M."/>
            <person name="Klingl A."/>
            <person name="Woyke T."/>
            <person name="Ryan C.M."/>
            <person name="Banfield J.F."/>
        </authorList>
    </citation>
    <scope>NUCLEOTIDE SEQUENCE [LARGE SCALE GENOMIC DNA]</scope>
    <source>
        <strain evidence="1">CG11_big_fil_rev_8_21_14_0_20_46_11</strain>
    </source>
</reference>
<dbReference type="Proteomes" id="UP000229342">
    <property type="component" value="Unassembled WGS sequence"/>
</dbReference>
<name>A0A2H0K9Y4_9BACT</name>
<dbReference type="Pfam" id="PF12686">
    <property type="entry name" value="DUF3800"/>
    <property type="match status" value="1"/>
</dbReference>
<sequence>MKTLFIDESGNLGTKDRYFVLAMLTPQRPKRIINFMRKFCGKHNLPEIKASQLSVPHKQEIFNKLYSANDYVISYIVVDKWHIDNKKLFEDKNVLYNYLFSFLVKKTIKSTQEDLNFLLDNHSTKVKSINSLADYIRLKAYTQFGCQHDVRLAYTDSKNSKIVQAADVIANAIWARYNYNTSHFYNMLTISESIRFPQARFGQKPAIHTLKTSS</sequence>
<comment type="caution">
    <text evidence="1">The sequence shown here is derived from an EMBL/GenBank/DDBJ whole genome shotgun (WGS) entry which is preliminary data.</text>
</comment>
<protein>
    <recommendedName>
        <fullName evidence="3">DUF3800 domain-containing protein</fullName>
    </recommendedName>
</protein>
<evidence type="ECO:0000313" key="1">
    <source>
        <dbReference type="EMBL" id="PIQ68027.1"/>
    </source>
</evidence>
<organism evidence="1 2">
    <name type="scientific">Candidatus Taylorbacteria bacterium CG11_big_fil_rev_8_21_14_0_20_46_11</name>
    <dbReference type="NCBI Taxonomy" id="1975025"/>
    <lineage>
        <taxon>Bacteria</taxon>
        <taxon>Candidatus Tayloriibacteriota</taxon>
    </lineage>
</organism>
<evidence type="ECO:0000313" key="2">
    <source>
        <dbReference type="Proteomes" id="UP000229342"/>
    </source>
</evidence>
<gene>
    <name evidence="1" type="ORF">COV91_06265</name>
</gene>
<dbReference type="EMBL" id="PCVG01000086">
    <property type="protein sequence ID" value="PIQ68027.1"/>
    <property type="molecule type" value="Genomic_DNA"/>
</dbReference>
<evidence type="ECO:0008006" key="3">
    <source>
        <dbReference type="Google" id="ProtNLM"/>
    </source>
</evidence>
<dbReference type="InterPro" id="IPR024524">
    <property type="entry name" value="DUF3800"/>
</dbReference>
<accession>A0A2H0K9Y4</accession>
<dbReference type="AlphaFoldDB" id="A0A2H0K9Y4"/>
<proteinExistence type="predicted"/>